<comment type="caution">
    <text evidence="2">The sequence shown here is derived from an EMBL/GenBank/DDBJ whole genome shotgun (WGS) entry which is preliminary data.</text>
</comment>
<dbReference type="Proteomes" id="UP001185331">
    <property type="component" value="Unassembled WGS sequence"/>
</dbReference>
<keyword evidence="1" id="KW-1133">Transmembrane helix</keyword>
<evidence type="ECO:0000313" key="2">
    <source>
        <dbReference type="EMBL" id="MDR6218461.1"/>
    </source>
</evidence>
<protein>
    <submittedName>
        <fullName evidence="2">Metal-binding protein</fullName>
    </submittedName>
</protein>
<reference evidence="2" key="1">
    <citation type="submission" date="2023-07" db="EMBL/GenBank/DDBJ databases">
        <title>Sorghum-associated microbial communities from plants grown in Nebraska, USA.</title>
        <authorList>
            <person name="Schachtman D."/>
        </authorList>
    </citation>
    <scope>NUCLEOTIDE SEQUENCE</scope>
    <source>
        <strain evidence="2">BE330</strain>
    </source>
</reference>
<keyword evidence="1" id="KW-0472">Membrane</keyword>
<gene>
    <name evidence="2" type="ORF">J2Y00_002024</name>
</gene>
<dbReference type="RefSeq" id="WP_309854967.1">
    <property type="nucleotide sequence ID" value="NZ_JAVDQJ010000005.1"/>
</dbReference>
<feature type="transmembrane region" description="Helical" evidence="1">
    <location>
        <begin position="37"/>
        <end position="57"/>
    </location>
</feature>
<sequence>MPAGHTHTVINVAALAATGAVAYGLHDTAYAVTPHAFGLYAAAFLAGTFLITPDLDLANQHVDAKRNWGPLGILWVPYGLLSKHRGSSHSFVIGPLVRLIYLAVLLGAAAYITRALMPDAHAWLSGLALPTQPAFYLPLAVGYLLSQWLHLFADGIYPWSR</sequence>
<dbReference type="AlphaFoldDB" id="A0AAE3XCE5"/>
<dbReference type="Pfam" id="PF09988">
    <property type="entry name" value="DUF2227"/>
    <property type="match status" value="1"/>
</dbReference>
<keyword evidence="1" id="KW-0812">Transmembrane</keyword>
<dbReference type="EMBL" id="JAVDQK010000004">
    <property type="protein sequence ID" value="MDR6218461.1"/>
    <property type="molecule type" value="Genomic_DNA"/>
</dbReference>
<name>A0AAE3XCE5_9DEIO</name>
<dbReference type="InterPro" id="IPR019250">
    <property type="entry name" value="DUF2227_metal-bd"/>
</dbReference>
<feature type="transmembrane region" description="Helical" evidence="1">
    <location>
        <begin position="7"/>
        <end position="25"/>
    </location>
</feature>
<feature type="transmembrane region" description="Helical" evidence="1">
    <location>
        <begin position="91"/>
        <end position="113"/>
    </location>
</feature>
<evidence type="ECO:0000313" key="3">
    <source>
        <dbReference type="Proteomes" id="UP001185331"/>
    </source>
</evidence>
<dbReference type="PANTHER" id="PTHR39085:SF1">
    <property type="entry name" value="SLL0924 PROTEIN"/>
    <property type="match status" value="1"/>
</dbReference>
<proteinExistence type="predicted"/>
<accession>A0AAE3XCE5</accession>
<evidence type="ECO:0000256" key="1">
    <source>
        <dbReference type="SAM" id="Phobius"/>
    </source>
</evidence>
<dbReference type="PANTHER" id="PTHR39085">
    <property type="entry name" value="SLL0924 PROTEIN"/>
    <property type="match status" value="1"/>
</dbReference>
<feature type="transmembrane region" description="Helical" evidence="1">
    <location>
        <begin position="133"/>
        <end position="153"/>
    </location>
</feature>
<organism evidence="2 3">
    <name type="scientific">Deinococcus soli</name>
    <name type="common">ex Cha et al. 2016</name>
    <dbReference type="NCBI Taxonomy" id="1309411"/>
    <lineage>
        <taxon>Bacteria</taxon>
        <taxon>Thermotogati</taxon>
        <taxon>Deinococcota</taxon>
        <taxon>Deinococci</taxon>
        <taxon>Deinococcales</taxon>
        <taxon>Deinococcaceae</taxon>
        <taxon>Deinococcus</taxon>
    </lineage>
</organism>